<evidence type="ECO:0008006" key="3">
    <source>
        <dbReference type="Google" id="ProtNLM"/>
    </source>
</evidence>
<evidence type="ECO:0000313" key="2">
    <source>
        <dbReference type="Proteomes" id="UP000031512"/>
    </source>
</evidence>
<gene>
    <name evidence="1" type="ORF">BEWA_013300</name>
</gene>
<dbReference type="OrthoDB" id="410044at2759"/>
<reference evidence="1 2" key="1">
    <citation type="journal article" date="2012" name="BMC Genomics">
        <title>Comparative genomic analysis and phylogenetic position of Theileria equi.</title>
        <authorList>
            <person name="Kappmeyer L.S."/>
            <person name="Thiagarajan M."/>
            <person name="Herndon D.R."/>
            <person name="Ramsay J.D."/>
            <person name="Caler E."/>
            <person name="Djikeng A."/>
            <person name="Gillespie J.J."/>
            <person name="Lau A.O."/>
            <person name="Roalson E.H."/>
            <person name="Silva J.C."/>
            <person name="Silva M.G."/>
            <person name="Suarez C.E."/>
            <person name="Ueti M.W."/>
            <person name="Nene V.M."/>
            <person name="Mealey R.H."/>
            <person name="Knowles D.P."/>
            <person name="Brayton K.A."/>
        </authorList>
    </citation>
    <scope>NUCLEOTIDE SEQUENCE [LARGE SCALE GENOMIC DNA]</scope>
    <source>
        <strain evidence="1 2">WA</strain>
    </source>
</reference>
<keyword evidence="2" id="KW-1185">Reference proteome</keyword>
<accession>L1LBS9</accession>
<dbReference type="KEGG" id="beq:BEWA_013300"/>
<protein>
    <recommendedName>
        <fullName evidence="3">CHCH domain-containing protein</fullName>
    </recommendedName>
</protein>
<proteinExistence type="predicted"/>
<dbReference type="AlphaFoldDB" id="L1LBS9"/>
<dbReference type="VEuPathDB" id="PiroplasmaDB:BEWA_013300"/>
<dbReference type="RefSeq" id="XP_004832223.1">
    <property type="nucleotide sequence ID" value="XM_004832166.1"/>
</dbReference>
<dbReference type="Proteomes" id="UP000031512">
    <property type="component" value="Unassembled WGS sequence"/>
</dbReference>
<dbReference type="eggNOG" id="ENOG502T1UE">
    <property type="taxonomic scope" value="Eukaryota"/>
</dbReference>
<dbReference type="EMBL" id="ACOU01000004">
    <property type="protein sequence ID" value="EKX72771.1"/>
    <property type="molecule type" value="Genomic_DNA"/>
</dbReference>
<name>L1LBS9_THEEQ</name>
<sequence length="71" mass="8449">MPKREARRKPEDYCQMKPLRDCLAQNEGRIEKCIKEVELFEKTCDSNRPYFHTKESIDDSKSGLYTGKRHL</sequence>
<evidence type="ECO:0000313" key="1">
    <source>
        <dbReference type="EMBL" id="EKX72771.1"/>
    </source>
</evidence>
<dbReference type="GeneID" id="15804406"/>
<organism evidence="1 2">
    <name type="scientific">Theileria equi strain WA</name>
    <dbReference type="NCBI Taxonomy" id="1537102"/>
    <lineage>
        <taxon>Eukaryota</taxon>
        <taxon>Sar</taxon>
        <taxon>Alveolata</taxon>
        <taxon>Apicomplexa</taxon>
        <taxon>Aconoidasida</taxon>
        <taxon>Piroplasmida</taxon>
        <taxon>Theileriidae</taxon>
        <taxon>Theileria</taxon>
    </lineage>
</organism>
<comment type="caution">
    <text evidence="1">The sequence shown here is derived from an EMBL/GenBank/DDBJ whole genome shotgun (WGS) entry which is preliminary data.</text>
</comment>